<evidence type="ECO:0000313" key="2">
    <source>
        <dbReference type="EnsemblPlants" id="OMERI02G33080.1"/>
    </source>
</evidence>
<evidence type="ECO:0000256" key="1">
    <source>
        <dbReference type="SAM" id="MobiDB-lite"/>
    </source>
</evidence>
<dbReference type="Proteomes" id="UP000008021">
    <property type="component" value="Chromosome 2"/>
</dbReference>
<sequence length="167" mass="16584">MLHSAGVHGGGGKGAGGEHGATKRASGAGAALREGEVYTSARMQQIGTGCYDGPRKGQHGAGAWRSCEGRGEGGVAGAGFGCTRGRLRVRARRGVDAVRPTTAAMRSACGRSGRAAAHARWSAQGGAVRLGSAPVGHGGTRRPCEVAQHRACGGSWQTTGHAGAGSS</sequence>
<feature type="region of interest" description="Disordered" evidence="1">
    <location>
        <begin position="1"/>
        <end position="29"/>
    </location>
</feature>
<evidence type="ECO:0000313" key="3">
    <source>
        <dbReference type="Proteomes" id="UP000008021"/>
    </source>
</evidence>
<feature type="compositionally biased region" description="Gly residues" evidence="1">
    <location>
        <begin position="7"/>
        <end position="19"/>
    </location>
</feature>
<reference evidence="2" key="2">
    <citation type="submission" date="2018-05" db="EMBL/GenBank/DDBJ databases">
        <title>OmerRS3 (Oryza meridionalis Reference Sequence Version 3).</title>
        <authorList>
            <person name="Zhang J."/>
            <person name="Kudrna D."/>
            <person name="Lee S."/>
            <person name="Talag J."/>
            <person name="Welchert J."/>
            <person name="Wing R.A."/>
        </authorList>
    </citation>
    <scope>NUCLEOTIDE SEQUENCE [LARGE SCALE GENOMIC DNA]</scope>
    <source>
        <strain evidence="2">cv. OR44</strain>
    </source>
</reference>
<dbReference type="HOGENOM" id="CLU_1597090_0_0_1"/>
<reference evidence="2" key="1">
    <citation type="submission" date="2015-04" db="UniProtKB">
        <authorList>
            <consortium name="EnsemblPlants"/>
        </authorList>
    </citation>
    <scope>IDENTIFICATION</scope>
</reference>
<protein>
    <submittedName>
        <fullName evidence="2">Uncharacterized protein</fullName>
    </submittedName>
</protein>
<proteinExistence type="predicted"/>
<organism evidence="2">
    <name type="scientific">Oryza meridionalis</name>
    <dbReference type="NCBI Taxonomy" id="40149"/>
    <lineage>
        <taxon>Eukaryota</taxon>
        <taxon>Viridiplantae</taxon>
        <taxon>Streptophyta</taxon>
        <taxon>Embryophyta</taxon>
        <taxon>Tracheophyta</taxon>
        <taxon>Spermatophyta</taxon>
        <taxon>Magnoliopsida</taxon>
        <taxon>Liliopsida</taxon>
        <taxon>Poales</taxon>
        <taxon>Poaceae</taxon>
        <taxon>BOP clade</taxon>
        <taxon>Oryzoideae</taxon>
        <taxon>Oryzeae</taxon>
        <taxon>Oryzinae</taxon>
        <taxon>Oryza</taxon>
    </lineage>
</organism>
<keyword evidence="3" id="KW-1185">Reference proteome</keyword>
<dbReference type="AlphaFoldDB" id="A0A0E0CSA6"/>
<accession>A0A0E0CSA6</accession>
<dbReference type="EnsemblPlants" id="OMERI02G33080.1">
    <property type="protein sequence ID" value="OMERI02G33080.1"/>
    <property type="gene ID" value="OMERI02G33080"/>
</dbReference>
<dbReference type="Gramene" id="OMERI02G33080.1">
    <property type="protein sequence ID" value="OMERI02G33080.1"/>
    <property type="gene ID" value="OMERI02G33080"/>
</dbReference>
<name>A0A0E0CSA6_9ORYZ</name>